<dbReference type="EMBL" id="AEWX01000025">
    <property type="protein sequence ID" value="EGC19705.1"/>
    <property type="molecule type" value="Genomic_DNA"/>
</dbReference>
<evidence type="ECO:0000256" key="7">
    <source>
        <dbReference type="ARBA" id="ARBA00049348"/>
    </source>
</evidence>
<dbReference type="Pfam" id="PF01035">
    <property type="entry name" value="DNA_binding_1"/>
    <property type="match status" value="1"/>
</dbReference>
<keyword evidence="12" id="KW-1185">Reference proteome</keyword>
<dbReference type="STRING" id="888743.HMPREF9141_1827"/>
<dbReference type="InterPro" id="IPR036631">
    <property type="entry name" value="MGMT_N_sf"/>
</dbReference>
<dbReference type="InterPro" id="IPR008332">
    <property type="entry name" value="MethylG_MeTrfase_N"/>
</dbReference>
<evidence type="ECO:0000256" key="6">
    <source>
        <dbReference type="ARBA" id="ARBA00023204"/>
    </source>
</evidence>
<keyword evidence="3 8" id="KW-0489">Methyltransferase</keyword>
<dbReference type="NCBIfam" id="TIGR00589">
    <property type="entry name" value="ogt"/>
    <property type="match status" value="1"/>
</dbReference>
<keyword evidence="2 8" id="KW-0963">Cytoplasm</keyword>
<dbReference type="CDD" id="cd06445">
    <property type="entry name" value="ATase"/>
    <property type="match status" value="1"/>
</dbReference>
<dbReference type="EC" id="2.1.1.63" evidence="8"/>
<evidence type="ECO:0000256" key="5">
    <source>
        <dbReference type="ARBA" id="ARBA00022763"/>
    </source>
</evidence>
<evidence type="ECO:0000313" key="12">
    <source>
        <dbReference type="Proteomes" id="UP000005697"/>
    </source>
</evidence>
<feature type="domain" description="Methylated-DNA-[protein]-cysteine S-methyltransferase DNA binding" evidence="9">
    <location>
        <begin position="79"/>
        <end position="157"/>
    </location>
</feature>
<sequence length="170" mass="19373">MRFRHYVSPVGPLLIAADNDVLAYCLWEDVPDTAWPAHWTEDRDRQCRLLSETCRQLDEYFSGERETFRLPVRLAGTVFQRRVWDTLTRIPYGRTVTYKELARQTGNAKAARAAGNANRRNPLMIILPCHRVVGSNGETGGYAGGTDRKIWLLEHERCSHGGRTATEETP</sequence>
<dbReference type="Gene3D" id="3.30.160.70">
    <property type="entry name" value="Methylated DNA-protein cysteine methyltransferase domain"/>
    <property type="match status" value="1"/>
</dbReference>
<evidence type="ECO:0000259" key="9">
    <source>
        <dbReference type="Pfam" id="PF01035"/>
    </source>
</evidence>
<evidence type="ECO:0000259" key="10">
    <source>
        <dbReference type="Pfam" id="PF02870"/>
    </source>
</evidence>
<accession>F0F8B0</accession>
<evidence type="ECO:0000313" key="11">
    <source>
        <dbReference type="EMBL" id="EGC19705.1"/>
    </source>
</evidence>
<comment type="subcellular location">
    <subcellularLocation>
        <location evidence="8">Cytoplasm</location>
    </subcellularLocation>
</comment>
<dbReference type="Gene3D" id="1.10.10.10">
    <property type="entry name" value="Winged helix-like DNA-binding domain superfamily/Winged helix DNA-binding domain"/>
    <property type="match status" value="1"/>
</dbReference>
<dbReference type="HOGENOM" id="CLU_000445_52_2_10"/>
<dbReference type="HAMAP" id="MF_00772">
    <property type="entry name" value="OGT"/>
    <property type="match status" value="1"/>
</dbReference>
<dbReference type="eggNOG" id="COG0350">
    <property type="taxonomic scope" value="Bacteria"/>
</dbReference>
<dbReference type="InterPro" id="IPR023546">
    <property type="entry name" value="MGMT"/>
</dbReference>
<comment type="miscellaneous">
    <text evidence="8">This enzyme catalyzes only one turnover and therefore is not strictly catalytic. According to one definition, an enzyme is a biocatalyst that acts repeatedly and over many reaction cycles.</text>
</comment>
<comment type="similarity">
    <text evidence="8">Belongs to the MGMT family.</text>
</comment>
<keyword evidence="6 8" id="KW-0234">DNA repair</keyword>
<comment type="catalytic activity">
    <reaction evidence="7 8">
        <text>a 6-O-methyl-2'-deoxyguanosine in DNA + L-cysteinyl-[protein] = S-methyl-L-cysteinyl-[protein] + a 2'-deoxyguanosine in DNA</text>
        <dbReference type="Rhea" id="RHEA:24000"/>
        <dbReference type="Rhea" id="RHEA-COMP:10131"/>
        <dbReference type="Rhea" id="RHEA-COMP:10132"/>
        <dbReference type="Rhea" id="RHEA-COMP:11367"/>
        <dbReference type="Rhea" id="RHEA-COMP:11368"/>
        <dbReference type="ChEBI" id="CHEBI:29950"/>
        <dbReference type="ChEBI" id="CHEBI:82612"/>
        <dbReference type="ChEBI" id="CHEBI:85445"/>
        <dbReference type="ChEBI" id="CHEBI:85448"/>
        <dbReference type="EC" id="2.1.1.63"/>
    </reaction>
</comment>
<dbReference type="SUPFAM" id="SSF46767">
    <property type="entry name" value="Methylated DNA-protein cysteine methyltransferase, C-terminal domain"/>
    <property type="match status" value="1"/>
</dbReference>
<gene>
    <name evidence="11" type="primary">ogt2</name>
    <name evidence="11" type="ORF">HMPREF9141_1827</name>
</gene>
<dbReference type="OrthoDB" id="9802228at2"/>
<dbReference type="AlphaFoldDB" id="F0F8B0"/>
<evidence type="ECO:0000256" key="1">
    <source>
        <dbReference type="ARBA" id="ARBA00001286"/>
    </source>
</evidence>
<comment type="caution">
    <text evidence="11">The sequence shown here is derived from an EMBL/GenBank/DDBJ whole genome shotgun (WGS) entry which is preliminary data.</text>
</comment>
<dbReference type="SUPFAM" id="SSF53155">
    <property type="entry name" value="Methylated DNA-protein cysteine methyltransferase domain"/>
    <property type="match status" value="1"/>
</dbReference>
<keyword evidence="4 8" id="KW-0808">Transferase</keyword>
<evidence type="ECO:0000256" key="3">
    <source>
        <dbReference type="ARBA" id="ARBA00022603"/>
    </source>
</evidence>
<proteinExistence type="inferred from homology"/>
<name>F0F8B0_9BACT</name>
<dbReference type="GO" id="GO:0003908">
    <property type="term" value="F:methylated-DNA-[protein]-cysteine S-methyltransferase activity"/>
    <property type="evidence" value="ECO:0007669"/>
    <property type="project" value="UniProtKB-UniRule"/>
</dbReference>
<protein>
    <recommendedName>
        <fullName evidence="8">Methylated-DNA--protein-cysteine methyltransferase</fullName>
        <ecNumber evidence="8">2.1.1.63</ecNumber>
    </recommendedName>
    <alternativeName>
        <fullName evidence="8">6-O-methylguanine-DNA methyltransferase</fullName>
        <shortName evidence="8">MGMT</shortName>
    </alternativeName>
    <alternativeName>
        <fullName evidence="8">O-6-methylguanine-DNA-alkyltransferase</fullName>
    </alternativeName>
</protein>
<dbReference type="FunFam" id="1.10.10.10:FF:000337">
    <property type="entry name" value="Methylated-DNA--protein-cysteine methyltransferase"/>
    <property type="match status" value="1"/>
</dbReference>
<feature type="domain" description="Methylguanine DNA methyltransferase ribonuclease-like" evidence="10">
    <location>
        <begin position="1"/>
        <end position="74"/>
    </location>
</feature>
<dbReference type="Pfam" id="PF02870">
    <property type="entry name" value="Methyltransf_1N"/>
    <property type="match status" value="1"/>
</dbReference>
<dbReference type="PANTHER" id="PTHR10815:SF13">
    <property type="entry name" value="METHYLATED-DNA--PROTEIN-CYSTEINE METHYLTRANSFERASE"/>
    <property type="match status" value="1"/>
</dbReference>
<organism evidence="11 12">
    <name type="scientific">Prevotella multiformis DSM 16608</name>
    <dbReference type="NCBI Taxonomy" id="888743"/>
    <lineage>
        <taxon>Bacteria</taxon>
        <taxon>Pseudomonadati</taxon>
        <taxon>Bacteroidota</taxon>
        <taxon>Bacteroidia</taxon>
        <taxon>Bacteroidales</taxon>
        <taxon>Prevotellaceae</taxon>
        <taxon>Prevotella</taxon>
    </lineage>
</organism>
<comment type="catalytic activity">
    <reaction evidence="1 8">
        <text>a 4-O-methyl-thymidine in DNA + L-cysteinyl-[protein] = a thymidine in DNA + S-methyl-L-cysteinyl-[protein]</text>
        <dbReference type="Rhea" id="RHEA:53428"/>
        <dbReference type="Rhea" id="RHEA-COMP:10131"/>
        <dbReference type="Rhea" id="RHEA-COMP:10132"/>
        <dbReference type="Rhea" id="RHEA-COMP:13555"/>
        <dbReference type="Rhea" id="RHEA-COMP:13556"/>
        <dbReference type="ChEBI" id="CHEBI:29950"/>
        <dbReference type="ChEBI" id="CHEBI:82612"/>
        <dbReference type="ChEBI" id="CHEBI:137386"/>
        <dbReference type="ChEBI" id="CHEBI:137387"/>
        <dbReference type="EC" id="2.1.1.63"/>
    </reaction>
</comment>
<dbReference type="InterPro" id="IPR001497">
    <property type="entry name" value="MethylDNA_cys_MeTrfase_AS"/>
</dbReference>
<dbReference type="Proteomes" id="UP000005697">
    <property type="component" value="Unassembled WGS sequence"/>
</dbReference>
<dbReference type="InterPro" id="IPR014048">
    <property type="entry name" value="MethylDNA_cys_MeTrfase_DNA-bd"/>
</dbReference>
<comment type="function">
    <text evidence="8">Involved in the cellular defense against the biological effects of O6-methylguanine (O6-MeG) and O4-methylthymine (O4-MeT) in DNA. Repairs the methylated nucleobase in DNA by stoichiometrically transferring the methyl group to a cysteine residue in the enzyme. This is a suicide reaction: the enzyme is irreversibly inactivated.</text>
</comment>
<evidence type="ECO:0000256" key="2">
    <source>
        <dbReference type="ARBA" id="ARBA00022490"/>
    </source>
</evidence>
<dbReference type="GO" id="GO:0032259">
    <property type="term" value="P:methylation"/>
    <property type="evidence" value="ECO:0007669"/>
    <property type="project" value="UniProtKB-KW"/>
</dbReference>
<reference evidence="11 12" key="1">
    <citation type="submission" date="2011-01" db="EMBL/GenBank/DDBJ databases">
        <authorList>
            <person name="Muzny D."/>
            <person name="Qin X."/>
            <person name="Deng J."/>
            <person name="Jiang H."/>
            <person name="Liu Y."/>
            <person name="Qu J."/>
            <person name="Song X.-Z."/>
            <person name="Zhang L."/>
            <person name="Thornton R."/>
            <person name="Coyle M."/>
            <person name="Francisco L."/>
            <person name="Jackson L."/>
            <person name="Javaid M."/>
            <person name="Korchina V."/>
            <person name="Kovar C."/>
            <person name="Mata R."/>
            <person name="Mathew T."/>
            <person name="Ngo R."/>
            <person name="Nguyen L."/>
            <person name="Nguyen N."/>
            <person name="Okwuonu G."/>
            <person name="Ongeri F."/>
            <person name="Pham C."/>
            <person name="Simmons D."/>
            <person name="Wilczek-Boney K."/>
            <person name="Hale W."/>
            <person name="Jakkamsetti A."/>
            <person name="Pham P."/>
            <person name="Ruth R."/>
            <person name="San Lucas F."/>
            <person name="Warren J."/>
            <person name="Zhang J."/>
            <person name="Zhao Z."/>
            <person name="Zhou C."/>
            <person name="Zhu D."/>
            <person name="Lee S."/>
            <person name="Bess C."/>
            <person name="Blankenburg K."/>
            <person name="Forbes L."/>
            <person name="Fu Q."/>
            <person name="Gubbala S."/>
            <person name="Hirani K."/>
            <person name="Jayaseelan J.C."/>
            <person name="Lara F."/>
            <person name="Munidasa M."/>
            <person name="Palculict T."/>
            <person name="Patil S."/>
            <person name="Pu L.-L."/>
            <person name="Saada N."/>
            <person name="Tang L."/>
            <person name="Weissenberger G."/>
            <person name="Zhu Y."/>
            <person name="Hemphill L."/>
            <person name="Shang Y."/>
            <person name="Youmans B."/>
            <person name="Ayvaz T."/>
            <person name="Ross M."/>
            <person name="Santibanez J."/>
            <person name="Aqrawi P."/>
            <person name="Gross S."/>
            <person name="Joshi V."/>
            <person name="Fowler G."/>
            <person name="Nazareth L."/>
            <person name="Reid J."/>
            <person name="Worley K."/>
            <person name="Petrosino J."/>
            <person name="Highlander S."/>
            <person name="Gibbs R."/>
        </authorList>
    </citation>
    <scope>NUCLEOTIDE SEQUENCE [LARGE SCALE GENOMIC DNA]</scope>
    <source>
        <strain evidence="11 12">DSM 16608</strain>
    </source>
</reference>
<feature type="active site" description="Nucleophile; methyl group acceptor" evidence="8">
    <location>
        <position position="129"/>
    </location>
</feature>
<dbReference type="GO" id="GO:0006307">
    <property type="term" value="P:DNA alkylation repair"/>
    <property type="evidence" value="ECO:0007669"/>
    <property type="project" value="UniProtKB-UniRule"/>
</dbReference>
<dbReference type="PANTHER" id="PTHR10815">
    <property type="entry name" value="METHYLATED-DNA--PROTEIN-CYSTEINE METHYLTRANSFERASE"/>
    <property type="match status" value="1"/>
</dbReference>
<dbReference type="GO" id="GO:0005737">
    <property type="term" value="C:cytoplasm"/>
    <property type="evidence" value="ECO:0007669"/>
    <property type="project" value="UniProtKB-SubCell"/>
</dbReference>
<evidence type="ECO:0000256" key="8">
    <source>
        <dbReference type="HAMAP-Rule" id="MF_00772"/>
    </source>
</evidence>
<dbReference type="InterPro" id="IPR036217">
    <property type="entry name" value="MethylDNA_cys_MeTrfase_DNAb"/>
</dbReference>
<dbReference type="PROSITE" id="PS00374">
    <property type="entry name" value="MGMT"/>
    <property type="match status" value="1"/>
</dbReference>
<dbReference type="RefSeq" id="WP_007366580.1">
    <property type="nucleotide sequence ID" value="NZ_GL872282.1"/>
</dbReference>
<evidence type="ECO:0000256" key="4">
    <source>
        <dbReference type="ARBA" id="ARBA00022679"/>
    </source>
</evidence>
<dbReference type="InterPro" id="IPR036388">
    <property type="entry name" value="WH-like_DNA-bd_sf"/>
</dbReference>
<keyword evidence="5 8" id="KW-0227">DNA damage</keyword>